<feature type="signal peptide" evidence="1">
    <location>
        <begin position="1"/>
        <end position="23"/>
    </location>
</feature>
<keyword evidence="2" id="KW-1185">Reference proteome</keyword>
<accession>A0A914I564</accession>
<evidence type="ECO:0000313" key="3">
    <source>
        <dbReference type="WBParaSite" id="Gr19_v10_g7413.t1"/>
    </source>
</evidence>
<dbReference type="WBParaSite" id="Gr19_v10_g7413.t1">
    <property type="protein sequence ID" value="Gr19_v10_g7413.t1"/>
    <property type="gene ID" value="Gr19_v10_g7413"/>
</dbReference>
<dbReference type="AlphaFoldDB" id="A0A914I564"/>
<organism evidence="2 3">
    <name type="scientific">Globodera rostochiensis</name>
    <name type="common">Golden nematode worm</name>
    <name type="synonym">Heterodera rostochiensis</name>
    <dbReference type="NCBI Taxonomy" id="31243"/>
    <lineage>
        <taxon>Eukaryota</taxon>
        <taxon>Metazoa</taxon>
        <taxon>Ecdysozoa</taxon>
        <taxon>Nematoda</taxon>
        <taxon>Chromadorea</taxon>
        <taxon>Rhabditida</taxon>
        <taxon>Tylenchina</taxon>
        <taxon>Tylenchomorpha</taxon>
        <taxon>Tylenchoidea</taxon>
        <taxon>Heteroderidae</taxon>
        <taxon>Heteroderinae</taxon>
        <taxon>Globodera</taxon>
    </lineage>
</organism>
<reference evidence="3" key="1">
    <citation type="submission" date="2022-11" db="UniProtKB">
        <authorList>
            <consortium name="WormBaseParasite"/>
        </authorList>
    </citation>
    <scope>IDENTIFICATION</scope>
</reference>
<protein>
    <submittedName>
        <fullName evidence="3">Uncharacterized protein</fullName>
    </submittedName>
</protein>
<evidence type="ECO:0000256" key="1">
    <source>
        <dbReference type="SAM" id="SignalP"/>
    </source>
</evidence>
<dbReference type="PANTHER" id="PTHR37427">
    <property type="entry name" value="PROTEIN CBG20963-RELATED"/>
    <property type="match status" value="1"/>
</dbReference>
<keyword evidence="1" id="KW-0732">Signal</keyword>
<proteinExistence type="predicted"/>
<name>A0A914I564_GLORO</name>
<dbReference type="PANTHER" id="PTHR37427:SF2">
    <property type="entry name" value="SECRETED PROTEIN"/>
    <property type="match status" value="1"/>
</dbReference>
<evidence type="ECO:0000313" key="2">
    <source>
        <dbReference type="Proteomes" id="UP000887572"/>
    </source>
</evidence>
<feature type="chain" id="PRO_5036733360" evidence="1">
    <location>
        <begin position="24"/>
        <end position="150"/>
    </location>
</feature>
<sequence>MFIGTFTLSLSIAVLFAPLVVHSKYCEILANVVSNTKMPFMLTIELPDGQQTEQIIFDEPGAKNVILKGQNCGSKHWRLNTFRRDANGQWQLAKESQAKLDGAGGQMTLKVEDALQPRVAGRLGVFCAESAICGGGPSSGSATNELSPRG</sequence>
<dbReference type="Proteomes" id="UP000887572">
    <property type="component" value="Unplaced"/>
</dbReference>